<evidence type="ECO:0000313" key="2">
    <source>
        <dbReference type="EMBL" id="KAE9599570.1"/>
    </source>
</evidence>
<keyword evidence="3" id="KW-1185">Reference proteome</keyword>
<feature type="transmembrane region" description="Helical" evidence="1">
    <location>
        <begin position="15"/>
        <end position="39"/>
    </location>
</feature>
<evidence type="ECO:0000256" key="1">
    <source>
        <dbReference type="SAM" id="Phobius"/>
    </source>
</evidence>
<sequence length="48" mass="5530">MSSFPILGKYVGHMVQFMMICMAGCFLSSYFLLLLLLIVEFKVCDIYL</sequence>
<accession>A0A6A4PB09</accession>
<name>A0A6A4PB09_LUPAL</name>
<protein>
    <submittedName>
        <fullName evidence="2">Uncharacterized protein</fullName>
    </submittedName>
</protein>
<reference evidence="3" key="1">
    <citation type="journal article" date="2020" name="Nat. Commun.">
        <title>Genome sequence of the cluster root forming white lupin.</title>
        <authorList>
            <person name="Hufnagel B."/>
            <person name="Marques A."/>
            <person name="Soriano A."/>
            <person name="Marques L."/>
            <person name="Divol F."/>
            <person name="Doumas P."/>
            <person name="Sallet E."/>
            <person name="Mancinotti D."/>
            <person name="Carrere S."/>
            <person name="Marande W."/>
            <person name="Arribat S."/>
            <person name="Keller J."/>
            <person name="Huneau C."/>
            <person name="Blein T."/>
            <person name="Aime D."/>
            <person name="Laguerre M."/>
            <person name="Taylor J."/>
            <person name="Schubert V."/>
            <person name="Nelson M."/>
            <person name="Geu-Flores F."/>
            <person name="Crespi M."/>
            <person name="Gallardo-Guerrero K."/>
            <person name="Delaux P.-M."/>
            <person name="Salse J."/>
            <person name="Berges H."/>
            <person name="Guyot R."/>
            <person name="Gouzy J."/>
            <person name="Peret B."/>
        </authorList>
    </citation>
    <scope>NUCLEOTIDE SEQUENCE [LARGE SCALE GENOMIC DNA]</scope>
    <source>
        <strain evidence="3">cv. Amiga</strain>
    </source>
</reference>
<evidence type="ECO:0000313" key="3">
    <source>
        <dbReference type="Proteomes" id="UP000447434"/>
    </source>
</evidence>
<dbReference type="AlphaFoldDB" id="A0A6A4PB09"/>
<dbReference type="Proteomes" id="UP000447434">
    <property type="component" value="Chromosome 14"/>
</dbReference>
<keyword evidence="1" id="KW-0472">Membrane</keyword>
<proteinExistence type="predicted"/>
<dbReference type="EMBL" id="WOCE01000014">
    <property type="protein sequence ID" value="KAE9599570.1"/>
    <property type="molecule type" value="Genomic_DNA"/>
</dbReference>
<keyword evidence="1" id="KW-1133">Transmembrane helix</keyword>
<comment type="caution">
    <text evidence="2">The sequence shown here is derived from an EMBL/GenBank/DDBJ whole genome shotgun (WGS) entry which is preliminary data.</text>
</comment>
<organism evidence="2 3">
    <name type="scientific">Lupinus albus</name>
    <name type="common">White lupine</name>
    <name type="synonym">Lupinus termis</name>
    <dbReference type="NCBI Taxonomy" id="3870"/>
    <lineage>
        <taxon>Eukaryota</taxon>
        <taxon>Viridiplantae</taxon>
        <taxon>Streptophyta</taxon>
        <taxon>Embryophyta</taxon>
        <taxon>Tracheophyta</taxon>
        <taxon>Spermatophyta</taxon>
        <taxon>Magnoliopsida</taxon>
        <taxon>eudicotyledons</taxon>
        <taxon>Gunneridae</taxon>
        <taxon>Pentapetalae</taxon>
        <taxon>rosids</taxon>
        <taxon>fabids</taxon>
        <taxon>Fabales</taxon>
        <taxon>Fabaceae</taxon>
        <taxon>Papilionoideae</taxon>
        <taxon>50 kb inversion clade</taxon>
        <taxon>genistoids sensu lato</taxon>
        <taxon>core genistoids</taxon>
        <taxon>Genisteae</taxon>
        <taxon>Lupinus</taxon>
    </lineage>
</organism>
<gene>
    <name evidence="2" type="ORF">Lalb_Chr14g0363631</name>
</gene>
<keyword evidence="1" id="KW-0812">Transmembrane</keyword>